<proteinExistence type="predicted"/>
<evidence type="ECO:0008006" key="3">
    <source>
        <dbReference type="Google" id="ProtNLM"/>
    </source>
</evidence>
<sequence length="1000" mass="106394">MRYLPLLFTLLLTACGGGDSDSPAPQPEKQAHPGIQIQALVQAYAPDQRLSPAITGKLGSISYQLVDGAPTDVVKISADKQYLSILNAGTTELVATDSGNSQTKSASQRFSISISKAARSPLLTNDISQSYVAGAQLSPSISGVKGTLSLTLAEDQPANVVAIDAQGKINVLGSGSVKLLAKDDGGRNFEADTREFNINIAPAETAFATYQNIAGKPLIFGGKLLPVYSGMPTSEVHYQLAAGANTQVVQVHPTTGAMNILGAGETQVEVQQVAPANHTQVPVQRFSVQIDKAQNLALKASDVTTRFDADKTASFDVTGVQGTLHFAIKAGAAEDIISITDAEQGEFNFQGVGETEVEVTDTGNDNYLNASRTFKVKVEAMIASSLQAISLDTQYQANQTLTPQIVGANGSLSYSLAPTSATDVVTLDATTGQMQVLKPGTVEVIVKDDGGELWTAQEQQFSVTITKQDNNLFVVENSRVDYAANALFTPQPSNNQGQVSYQVENGGDGVFSQDADTKAITIVGAGRGWITATDAGNDFYHPASSRFFVDVAPLYGSLQISSVRSQYAPGKTIEIPMSGAIGNLSMKLHSGQSDVVSVDLANKTLTVKNTGSVTYIVTDSGDAGHLSQKAELNVVIDKGSENPELALSSALVSSVYSPGASLNVPGISGRGIDSELSYYADTASSKVISLNETTGEMTVKAAGIAEVTVIEQSRNYERTRRDFNVSIAKAAHPGLSLDEITQSVVYYPDRKVLPPEFTNAFGNLTYAFGLQVSPEYAELTSTGELTLHAYPRSGDNDYFDIIVTDDGGNNYQSASLNYKLFLRDIEPGLGEEASLTFDGSELQMVSPAEVGAGDVSYFTAIGGRGDALSKDEDDELRGGYTTMVTQVCTDPDNYKGCTFITLRLQNTSLCSDGSRVAYPIASKSRYTCPGLSQPVSSEVTVSMNEEDPYNAWFVNPGRFQTIKPIVVTHFAKPYRSGDVVEAGDIEARAWWLINLDITKE</sequence>
<dbReference type="CDD" id="cd11304">
    <property type="entry name" value="Cadherin_repeat"/>
    <property type="match status" value="1"/>
</dbReference>
<reference evidence="1 2" key="1">
    <citation type="submission" date="2019-12" db="EMBL/GenBank/DDBJ databases">
        <title>Shewanella insulae sp. nov., isolated from a tidal flat.</title>
        <authorList>
            <person name="Yoon J.-H."/>
        </authorList>
    </citation>
    <scope>NUCLEOTIDE SEQUENCE [LARGE SCALE GENOMIC DNA]</scope>
    <source>
        <strain evidence="1 2">JBTF-M18</strain>
    </source>
</reference>
<protein>
    <recommendedName>
        <fullName evidence="3">Cadherin domain-containing protein</fullName>
    </recommendedName>
</protein>
<evidence type="ECO:0000313" key="1">
    <source>
        <dbReference type="EMBL" id="MXR67888.1"/>
    </source>
</evidence>
<accession>A0A6L7HXK2</accession>
<name>A0A6L7HXK2_9GAMM</name>
<dbReference type="RefSeq" id="WP_160793863.1">
    <property type="nucleotide sequence ID" value="NZ_WRPA01000002.1"/>
</dbReference>
<comment type="caution">
    <text evidence="1">The sequence shown here is derived from an EMBL/GenBank/DDBJ whole genome shotgun (WGS) entry which is preliminary data.</text>
</comment>
<organism evidence="1 2">
    <name type="scientific">Shewanella insulae</name>
    <dbReference type="NCBI Taxonomy" id="2681496"/>
    <lineage>
        <taxon>Bacteria</taxon>
        <taxon>Pseudomonadati</taxon>
        <taxon>Pseudomonadota</taxon>
        <taxon>Gammaproteobacteria</taxon>
        <taxon>Alteromonadales</taxon>
        <taxon>Shewanellaceae</taxon>
        <taxon>Shewanella</taxon>
    </lineage>
</organism>
<keyword evidence="2" id="KW-1185">Reference proteome</keyword>
<dbReference type="Proteomes" id="UP000474778">
    <property type="component" value="Unassembled WGS sequence"/>
</dbReference>
<gene>
    <name evidence="1" type="ORF">GNT65_04270</name>
</gene>
<dbReference type="PROSITE" id="PS51257">
    <property type="entry name" value="PROKAR_LIPOPROTEIN"/>
    <property type="match status" value="1"/>
</dbReference>
<dbReference type="AlphaFoldDB" id="A0A6L7HXK2"/>
<dbReference type="EMBL" id="WRPA01000002">
    <property type="protein sequence ID" value="MXR67888.1"/>
    <property type="molecule type" value="Genomic_DNA"/>
</dbReference>
<evidence type="ECO:0000313" key="2">
    <source>
        <dbReference type="Proteomes" id="UP000474778"/>
    </source>
</evidence>